<reference evidence="2 3" key="1">
    <citation type="submission" date="2024-11" db="EMBL/GenBank/DDBJ databases">
        <title>A near-complete genome assembly of Cinchona calisaya.</title>
        <authorList>
            <person name="Lian D.C."/>
            <person name="Zhao X.W."/>
            <person name="Wei L."/>
        </authorList>
    </citation>
    <scope>NUCLEOTIDE SEQUENCE [LARGE SCALE GENOMIC DNA]</scope>
    <source>
        <tissue evidence="2">Nenye</tissue>
    </source>
</reference>
<keyword evidence="3" id="KW-1185">Reference proteome</keyword>
<feature type="transmembrane region" description="Helical" evidence="1">
    <location>
        <begin position="35"/>
        <end position="57"/>
    </location>
</feature>
<dbReference type="Proteomes" id="UP001630127">
    <property type="component" value="Unassembled WGS sequence"/>
</dbReference>
<dbReference type="EMBL" id="JBJUIK010000010">
    <property type="protein sequence ID" value="KAL3516647.1"/>
    <property type="molecule type" value="Genomic_DNA"/>
</dbReference>
<dbReference type="AlphaFoldDB" id="A0ABD2ZEV7"/>
<protein>
    <submittedName>
        <fullName evidence="2">Uncharacterized protein</fullName>
    </submittedName>
</protein>
<sequence>MKMYKIRVTSQNQYFPNLIASNFHKICNNKRVLRFLSFCSFFEILFYDFCYVIIFIFASRPAIITTRVVLLFVISFFFSFSWEGVGVGVGVYNQDPLFELLVLV</sequence>
<keyword evidence="1" id="KW-0812">Transmembrane</keyword>
<organism evidence="2 3">
    <name type="scientific">Cinchona calisaya</name>
    <dbReference type="NCBI Taxonomy" id="153742"/>
    <lineage>
        <taxon>Eukaryota</taxon>
        <taxon>Viridiplantae</taxon>
        <taxon>Streptophyta</taxon>
        <taxon>Embryophyta</taxon>
        <taxon>Tracheophyta</taxon>
        <taxon>Spermatophyta</taxon>
        <taxon>Magnoliopsida</taxon>
        <taxon>eudicotyledons</taxon>
        <taxon>Gunneridae</taxon>
        <taxon>Pentapetalae</taxon>
        <taxon>asterids</taxon>
        <taxon>lamiids</taxon>
        <taxon>Gentianales</taxon>
        <taxon>Rubiaceae</taxon>
        <taxon>Cinchonoideae</taxon>
        <taxon>Cinchoneae</taxon>
        <taxon>Cinchona</taxon>
    </lineage>
</organism>
<keyword evidence="1" id="KW-1133">Transmembrane helix</keyword>
<proteinExistence type="predicted"/>
<keyword evidence="1" id="KW-0472">Membrane</keyword>
<evidence type="ECO:0000313" key="2">
    <source>
        <dbReference type="EMBL" id="KAL3516647.1"/>
    </source>
</evidence>
<gene>
    <name evidence="2" type="ORF">ACH5RR_023549</name>
</gene>
<comment type="caution">
    <text evidence="2">The sequence shown here is derived from an EMBL/GenBank/DDBJ whole genome shotgun (WGS) entry which is preliminary data.</text>
</comment>
<evidence type="ECO:0000256" key="1">
    <source>
        <dbReference type="SAM" id="Phobius"/>
    </source>
</evidence>
<accession>A0ABD2ZEV7</accession>
<name>A0ABD2ZEV7_9GENT</name>
<feature type="transmembrane region" description="Helical" evidence="1">
    <location>
        <begin position="69"/>
        <end position="92"/>
    </location>
</feature>
<evidence type="ECO:0000313" key="3">
    <source>
        <dbReference type="Proteomes" id="UP001630127"/>
    </source>
</evidence>